<dbReference type="Pfam" id="PF01527">
    <property type="entry name" value="HTH_Tnp_1"/>
    <property type="match status" value="1"/>
</dbReference>
<dbReference type="AlphaFoldDB" id="A0A6S6U424"/>
<dbReference type="SUPFAM" id="SSF46689">
    <property type="entry name" value="Homeodomain-like"/>
    <property type="match status" value="1"/>
</dbReference>
<evidence type="ECO:0008006" key="3">
    <source>
        <dbReference type="Google" id="ProtNLM"/>
    </source>
</evidence>
<proteinExistence type="inferred from homology"/>
<gene>
    <name evidence="2" type="ORF">HELGO_WM18729</name>
</gene>
<dbReference type="EMBL" id="CACVAT010000426">
    <property type="protein sequence ID" value="CAA6826455.1"/>
    <property type="molecule type" value="Genomic_DNA"/>
</dbReference>
<dbReference type="GO" id="GO:0004803">
    <property type="term" value="F:transposase activity"/>
    <property type="evidence" value="ECO:0007669"/>
    <property type="project" value="InterPro"/>
</dbReference>
<comment type="similarity">
    <text evidence="1">Belongs to the transposase 8 family.</text>
</comment>
<dbReference type="InterPro" id="IPR009057">
    <property type="entry name" value="Homeodomain-like_sf"/>
</dbReference>
<accession>A0A6S6U424</accession>
<protein>
    <recommendedName>
        <fullName evidence="3">Transposase</fullName>
    </recommendedName>
</protein>
<name>A0A6S6U424_9GAMM</name>
<reference evidence="2" key="1">
    <citation type="submission" date="2020-01" db="EMBL/GenBank/DDBJ databases">
        <authorList>
            <person name="Meier V. D."/>
            <person name="Meier V D."/>
        </authorList>
    </citation>
    <scope>NUCLEOTIDE SEQUENCE</scope>
    <source>
        <strain evidence="2">HLG_WM_MAG_09</strain>
    </source>
</reference>
<organism evidence="2">
    <name type="scientific">uncultured Thiotrichaceae bacterium</name>
    <dbReference type="NCBI Taxonomy" id="298394"/>
    <lineage>
        <taxon>Bacteria</taxon>
        <taxon>Pseudomonadati</taxon>
        <taxon>Pseudomonadota</taxon>
        <taxon>Gammaproteobacteria</taxon>
        <taxon>Thiotrichales</taxon>
        <taxon>Thiotrichaceae</taxon>
        <taxon>environmental samples</taxon>
    </lineage>
</organism>
<sequence length="166" mass="18508">MANYSPERKASILKKLLPPHNLSVAAVSREEGVSTQTLYNWRHQLKQSGSPVPGKTSGSDHWSAESKLAVVIETAVLSESELSQYCREKGLHVEQVKRWKANCLSGFNISDAQQKQATRQAQLAQSEIKVLKHDLRIKEKALAETAALLVLRKKLHALWGEDSEVN</sequence>
<evidence type="ECO:0000313" key="2">
    <source>
        <dbReference type="EMBL" id="CAA6826455.1"/>
    </source>
</evidence>
<evidence type="ECO:0000256" key="1">
    <source>
        <dbReference type="ARBA" id="ARBA00009964"/>
    </source>
</evidence>
<dbReference type="GO" id="GO:0003677">
    <property type="term" value="F:DNA binding"/>
    <property type="evidence" value="ECO:0007669"/>
    <property type="project" value="InterPro"/>
</dbReference>
<dbReference type="InterPro" id="IPR002514">
    <property type="entry name" value="Transposase_8"/>
</dbReference>
<dbReference type="GO" id="GO:0006313">
    <property type="term" value="P:DNA transposition"/>
    <property type="evidence" value="ECO:0007669"/>
    <property type="project" value="InterPro"/>
</dbReference>